<evidence type="ECO:0000256" key="2">
    <source>
        <dbReference type="SAM" id="MobiDB-lite"/>
    </source>
</evidence>
<organism evidence="4 5">
    <name type="scientific">Secundilactobacillus hailunensis</name>
    <dbReference type="NCBI Taxonomy" id="2559923"/>
    <lineage>
        <taxon>Bacteria</taxon>
        <taxon>Bacillati</taxon>
        <taxon>Bacillota</taxon>
        <taxon>Bacilli</taxon>
        <taxon>Lactobacillales</taxon>
        <taxon>Lactobacillaceae</taxon>
        <taxon>Secundilactobacillus</taxon>
    </lineage>
</organism>
<dbReference type="Pfam" id="PF06458">
    <property type="entry name" value="MucBP"/>
    <property type="match status" value="2"/>
</dbReference>
<evidence type="ECO:0000313" key="4">
    <source>
        <dbReference type="EMBL" id="MFC6254812.1"/>
    </source>
</evidence>
<dbReference type="RefSeq" id="WP_137631770.1">
    <property type="nucleotide sequence ID" value="NZ_BJDO01000058.1"/>
</dbReference>
<proteinExistence type="predicted"/>
<comment type="caution">
    <text evidence="4">The sequence shown here is derived from an EMBL/GenBank/DDBJ whole genome shotgun (WGS) entry which is preliminary data.</text>
</comment>
<evidence type="ECO:0000313" key="5">
    <source>
        <dbReference type="Proteomes" id="UP001596190"/>
    </source>
</evidence>
<feature type="compositionally biased region" description="Polar residues" evidence="2">
    <location>
        <begin position="41"/>
        <end position="59"/>
    </location>
</feature>
<feature type="domain" description="MucBP" evidence="3">
    <location>
        <begin position="145"/>
        <end position="199"/>
    </location>
</feature>
<accession>A0ABW1TAW8</accession>
<reference evidence="5" key="1">
    <citation type="journal article" date="2019" name="Int. J. Syst. Evol. Microbiol.">
        <title>The Global Catalogue of Microorganisms (GCM) 10K type strain sequencing project: providing services to taxonomists for standard genome sequencing and annotation.</title>
        <authorList>
            <consortium name="The Broad Institute Genomics Platform"/>
            <consortium name="The Broad Institute Genome Sequencing Center for Infectious Disease"/>
            <person name="Wu L."/>
            <person name="Ma J."/>
        </authorList>
    </citation>
    <scope>NUCLEOTIDE SEQUENCE [LARGE SCALE GENOMIC DNA]</scope>
    <source>
        <strain evidence="5">CCM 8950</strain>
    </source>
</reference>
<dbReference type="EMBL" id="JBHSSA010000100">
    <property type="protein sequence ID" value="MFC6254812.1"/>
    <property type="molecule type" value="Genomic_DNA"/>
</dbReference>
<protein>
    <submittedName>
        <fullName evidence="4">MucBP domain-containing protein</fullName>
    </submittedName>
</protein>
<dbReference type="Proteomes" id="UP001596190">
    <property type="component" value="Unassembled WGS sequence"/>
</dbReference>
<evidence type="ECO:0000259" key="3">
    <source>
        <dbReference type="Pfam" id="PF06458"/>
    </source>
</evidence>
<keyword evidence="1" id="KW-0677">Repeat</keyword>
<gene>
    <name evidence="4" type="ORF">ACFP1H_09505</name>
</gene>
<name>A0ABW1TAW8_9LACO</name>
<evidence type="ECO:0000256" key="1">
    <source>
        <dbReference type="ARBA" id="ARBA00022737"/>
    </source>
</evidence>
<keyword evidence="5" id="KW-1185">Reference proteome</keyword>
<dbReference type="InterPro" id="IPR009459">
    <property type="entry name" value="MucBP_dom"/>
</dbReference>
<feature type="domain" description="MucBP" evidence="3">
    <location>
        <begin position="75"/>
        <end position="111"/>
    </location>
</feature>
<sequence>MSFWDRLKKLMTKNRPRTPSRRIVSTLSDSSILKPKRDETQTITKQEPTSKTIKPSTATIDAPAKEQNGSAVMLVLYLDEQNQPLRKPQWLNGRLGEKVHFTPHHIEHYLLFHIIGFATHFASPYRIMTLQFTKEMGHPVILYSVDYDTREMLAAPVIQTGAVNQPFAFSKTELDSFHLIKANRPLTGHFTEASQTIVVMLRRNNWTAVQRISIFVRLKGSTQILDQPDGQPYRYEFPKNSVWRAFIRVNTQTGETWFNLGGPQWINGKNVTQTNRPENKQLGKREPVVFRPINRSAIIDFVAGRSLHVYAEPNGRAIKLIADGTKIQITGEYNDSNHLKWYRLADDSIIRAQYVKFK</sequence>
<feature type="region of interest" description="Disordered" evidence="2">
    <location>
        <begin position="36"/>
        <end position="62"/>
    </location>
</feature>